<organism evidence="2 3">
    <name type="scientific">Aspergillus calidoustus</name>
    <dbReference type="NCBI Taxonomy" id="454130"/>
    <lineage>
        <taxon>Eukaryota</taxon>
        <taxon>Fungi</taxon>
        <taxon>Dikarya</taxon>
        <taxon>Ascomycota</taxon>
        <taxon>Pezizomycotina</taxon>
        <taxon>Eurotiomycetes</taxon>
        <taxon>Eurotiomycetidae</taxon>
        <taxon>Eurotiales</taxon>
        <taxon>Aspergillaceae</taxon>
        <taxon>Aspergillus</taxon>
        <taxon>Aspergillus subgen. Nidulantes</taxon>
    </lineage>
</organism>
<evidence type="ECO:0008006" key="4">
    <source>
        <dbReference type="Google" id="ProtNLM"/>
    </source>
</evidence>
<dbReference type="PANTHER" id="PTHR38116:SF9">
    <property type="entry name" value="BZIP DOMAIN-CONTAINING PROTEIN"/>
    <property type="match status" value="1"/>
</dbReference>
<dbReference type="OrthoDB" id="10261951at2759"/>
<name>A0A0U5HHE2_ASPCI</name>
<evidence type="ECO:0000313" key="2">
    <source>
        <dbReference type="EMBL" id="CEN60872.1"/>
    </source>
</evidence>
<evidence type="ECO:0000256" key="1">
    <source>
        <dbReference type="SAM" id="Coils"/>
    </source>
</evidence>
<dbReference type="EMBL" id="CDMC01000006">
    <property type="protein sequence ID" value="CEN60872.1"/>
    <property type="molecule type" value="Genomic_DNA"/>
</dbReference>
<reference evidence="3" key="1">
    <citation type="journal article" date="2016" name="Genome Announc.">
        <title>Draft genome sequences of fungus Aspergillus calidoustus.</title>
        <authorList>
            <person name="Horn F."/>
            <person name="Linde J."/>
            <person name="Mattern D.J."/>
            <person name="Walther G."/>
            <person name="Guthke R."/>
            <person name="Scherlach K."/>
            <person name="Martin K."/>
            <person name="Brakhage A.A."/>
            <person name="Petzke L."/>
            <person name="Valiante V."/>
        </authorList>
    </citation>
    <scope>NUCLEOTIDE SEQUENCE [LARGE SCALE GENOMIC DNA]</scope>
    <source>
        <strain evidence="3">SF006504</strain>
    </source>
</reference>
<dbReference type="Proteomes" id="UP000054771">
    <property type="component" value="Unassembled WGS sequence"/>
</dbReference>
<dbReference type="PANTHER" id="PTHR38116">
    <property type="entry name" value="CHROMOSOME 7, WHOLE GENOME SHOTGUN SEQUENCE"/>
    <property type="match status" value="1"/>
</dbReference>
<dbReference type="InterPro" id="IPR021833">
    <property type="entry name" value="DUF3425"/>
</dbReference>
<dbReference type="AlphaFoldDB" id="A0A0U5HHE2"/>
<evidence type="ECO:0000313" key="3">
    <source>
        <dbReference type="Proteomes" id="UP000054771"/>
    </source>
</evidence>
<feature type="coiled-coil region" evidence="1">
    <location>
        <begin position="2"/>
        <end position="29"/>
    </location>
</feature>
<protein>
    <recommendedName>
        <fullName evidence="4">BZIP transcription factor</fullName>
    </recommendedName>
</protein>
<gene>
    <name evidence="2" type="ORF">ASPCAL07544</name>
</gene>
<dbReference type="Pfam" id="PF11905">
    <property type="entry name" value="DUF3425"/>
    <property type="match status" value="1"/>
</dbReference>
<proteinExistence type="predicted"/>
<keyword evidence="1" id="KW-0175">Coiled coil</keyword>
<sequence length="473" mass="53150">MDTSLQREIEQLQEKCRRLDFENRRLRRTLRCVDCNSRIAGAAERTQAAATKKITRPRVASSIPLLADSLPTTPWSGDLGQSIAQQDEDEFRFADCLSPIETTLASPINTIFDQVLWPGADSSYTTGLLDHGSEAPSTVIDNAHKDTSQSLEALFRESPLIWGSGSLVGDKLSSDLLDSAGELGTQDFRLPWSLGLPEPMLSALGLSFGFNMGQAQQRMDQYIKALGTSIRTAFGSQSTPSRALESLVSYGVMWIVREAWPAAEGFWKITDSLNGFVQSEFWRLFPCQSSYEKLHPAYRPTLLQLTVPHSPLIDWLPWPDLRDRIIELQDQLDVEAVCRSAIESVVAHRHVHLNNEAEATMPTFRVWDLYLLEKQSGVGLTNNQLTYKPRAASVLAMEKAYHLVYDDFLTQRLHPAFFEKYPLITCERIKTKFHVQAISIANGDEVGDPKPFTEMAMIRLKQLVTKRVHIPGT</sequence>
<keyword evidence="3" id="KW-1185">Reference proteome</keyword>
<accession>A0A0U5HHE2</accession>